<accession>X1CJM0</accession>
<evidence type="ECO:0000313" key="1">
    <source>
        <dbReference type="EMBL" id="GAG93237.1"/>
    </source>
</evidence>
<proteinExistence type="predicted"/>
<organism evidence="1">
    <name type="scientific">marine sediment metagenome</name>
    <dbReference type="NCBI Taxonomy" id="412755"/>
    <lineage>
        <taxon>unclassified sequences</taxon>
        <taxon>metagenomes</taxon>
        <taxon>ecological metagenomes</taxon>
    </lineage>
</organism>
<gene>
    <name evidence="1" type="ORF">S01H4_38658</name>
</gene>
<protein>
    <submittedName>
        <fullName evidence="1">Uncharacterized protein</fullName>
    </submittedName>
</protein>
<name>X1CJM0_9ZZZZ</name>
<dbReference type="AlphaFoldDB" id="X1CJM0"/>
<sequence length="97" mass="10949">MLEAIYLVKVEGTLDELRELFVEGAKREARKQAKKAGGEIVATGVKKTRKVVKSAWQKYIGKKSNQIRVKSGKRKGMLDLAKMSRAYKRAQKAKGKR</sequence>
<dbReference type="EMBL" id="BART01020865">
    <property type="protein sequence ID" value="GAG93237.1"/>
    <property type="molecule type" value="Genomic_DNA"/>
</dbReference>
<comment type="caution">
    <text evidence="1">The sequence shown here is derived from an EMBL/GenBank/DDBJ whole genome shotgun (WGS) entry which is preliminary data.</text>
</comment>
<reference evidence="1" key="1">
    <citation type="journal article" date="2014" name="Front. Microbiol.">
        <title>High frequency of phylogenetically diverse reductive dehalogenase-homologous genes in deep subseafloor sedimentary metagenomes.</title>
        <authorList>
            <person name="Kawai M."/>
            <person name="Futagami T."/>
            <person name="Toyoda A."/>
            <person name="Takaki Y."/>
            <person name="Nishi S."/>
            <person name="Hori S."/>
            <person name="Arai W."/>
            <person name="Tsubouchi T."/>
            <person name="Morono Y."/>
            <person name="Uchiyama I."/>
            <person name="Ito T."/>
            <person name="Fujiyama A."/>
            <person name="Inagaki F."/>
            <person name="Takami H."/>
        </authorList>
    </citation>
    <scope>NUCLEOTIDE SEQUENCE</scope>
    <source>
        <strain evidence="1">Expedition CK06-06</strain>
    </source>
</reference>